<accession>J4C2V0</accession>
<evidence type="ECO:0008006" key="10">
    <source>
        <dbReference type="Google" id="ProtNLM"/>
    </source>
</evidence>
<dbReference type="InterPro" id="IPR015151">
    <property type="entry name" value="B-adaptin_app_sub_C"/>
</dbReference>
<evidence type="ECO:0000313" key="8">
    <source>
        <dbReference type="EMBL" id="BAM39326.1"/>
    </source>
</evidence>
<dbReference type="KEGG" id="tot:TOT_010000784"/>
<sequence>MAVYNSDRIPVPPVRKKATYFADTRKGEVGELRLLLRKMLLDSNTLSTTEKIVSQIVDPSIDHIKALNMKRRDILKRLIGTMTMGIDLSSLYTDVVMVSQTDDPVQKKMIYLYLSNYSVNNADLAVLAINTLLKDIESVDPVIRSLALRNLSSFGTNLSNEYATVSVLKKMFDPSDSVKRTAIIGSIRIYKSNCTVYGNDSKNTFDLLQDLKMALRSSNVHVMLDSMCAVSEIADYERKIPLSTRTVIYLTNCLKNMDEWEQCSVLELLWTYNPGDREEMFDLMNLLDDKLKHNSSAMFLATAKCFLMWTRNELFLQLEVVRRLQDPFISLINRSRNEIAYVLLANILCLIVNVKQLLLDNPGFEDEENSIANYEVPFVEYYELFYCRYDDPMYIKHVKINILLSICTEKNCVNIIRELNEYVSESNHDIANKSIIALGIVALKLPDQLPFIIKQIKDIYNFNLPHLNASVLYVIRTLFAVYPECSSDLLEIVKEPSEVITYPEAKAHHIAILGDYGCDLDHTPYTLEDYIDDPNRTDTMTLELLPASIKVFLKRPAEMHEAMARLFQSVLYVSKNPDLLSSADYYYNLLLLGPEEVEKVLFEGDHYRQKPDKDFLLGQQNYFAPDPDWREHFNTVNLMESCQGFYSSKNAKYFFPFEHKNVPTDIFREENIRKAVEECSPRSLEVQLPTDALIRQSTSMSNEDMALVSELETEIKYFNLVNPSTLMSEEFQKIWFETENAYSSEMPAHPSEFSLDDLEVIFSTLHIITLVSASYNRCHQVSGTSKNVTRFYMYTEDKQGLVYYIEILVTRGDEGSSGSVKVTLKVTEHNCNESSLQSFAEILCDFVNRWVNR</sequence>
<feature type="domain" description="Beta-adaptin appendage C-terminal subdomain" evidence="7">
    <location>
        <begin position="725"/>
        <end position="843"/>
    </location>
</feature>
<evidence type="ECO:0000256" key="1">
    <source>
        <dbReference type="ARBA" id="ARBA00004308"/>
    </source>
</evidence>
<dbReference type="Pfam" id="PF09066">
    <property type="entry name" value="B2-adapt-app_C"/>
    <property type="match status" value="1"/>
</dbReference>
<keyword evidence="3" id="KW-0813">Transport</keyword>
<keyword evidence="4" id="KW-0653">Protein transport</keyword>
<dbReference type="SUPFAM" id="SSF48371">
    <property type="entry name" value="ARM repeat"/>
    <property type="match status" value="1"/>
</dbReference>
<evidence type="ECO:0000256" key="5">
    <source>
        <dbReference type="ARBA" id="ARBA00023136"/>
    </source>
</evidence>
<dbReference type="VEuPathDB" id="PiroplasmaDB:TOT_010000784"/>
<dbReference type="InterPro" id="IPR002553">
    <property type="entry name" value="Clathrin/coatomer_adapt-like_N"/>
</dbReference>
<keyword evidence="9" id="KW-1185">Reference proteome</keyword>
<dbReference type="GO" id="GO:0006886">
    <property type="term" value="P:intracellular protein transport"/>
    <property type="evidence" value="ECO:0007669"/>
    <property type="project" value="InterPro"/>
</dbReference>
<dbReference type="OrthoDB" id="10254310at2759"/>
<dbReference type="InterPro" id="IPR016024">
    <property type="entry name" value="ARM-type_fold"/>
</dbReference>
<dbReference type="STRING" id="869250.J4C2V0"/>
<dbReference type="InterPro" id="IPR011989">
    <property type="entry name" value="ARM-like"/>
</dbReference>
<dbReference type="PANTHER" id="PTHR11134">
    <property type="entry name" value="ADAPTOR COMPLEX SUBUNIT BETA FAMILY MEMBER"/>
    <property type="match status" value="1"/>
</dbReference>
<gene>
    <name evidence="8" type="ORF">TOT_010000784</name>
</gene>
<dbReference type="GeneID" id="20713661"/>
<evidence type="ECO:0000313" key="9">
    <source>
        <dbReference type="Proteomes" id="UP000003786"/>
    </source>
</evidence>
<dbReference type="GO" id="GO:0030131">
    <property type="term" value="C:clathrin adaptor complex"/>
    <property type="evidence" value="ECO:0007669"/>
    <property type="project" value="InterPro"/>
</dbReference>
<evidence type="ECO:0000256" key="2">
    <source>
        <dbReference type="ARBA" id="ARBA00006613"/>
    </source>
</evidence>
<dbReference type="InterPro" id="IPR012295">
    <property type="entry name" value="TBP_dom_sf"/>
</dbReference>
<name>J4C2V0_THEOR</name>
<evidence type="ECO:0000256" key="4">
    <source>
        <dbReference type="ARBA" id="ARBA00022927"/>
    </source>
</evidence>
<dbReference type="GO" id="GO:0012505">
    <property type="term" value="C:endomembrane system"/>
    <property type="evidence" value="ECO:0007669"/>
    <property type="project" value="UniProtKB-SubCell"/>
</dbReference>
<reference evidence="8 9" key="1">
    <citation type="journal article" date="2012" name="MBio">
        <title>Comparative genome analysis of three eukaryotic parasites with differing abilities to transform leukocytes reveals key mediators of Theileria-induced leukocyte transformation.</title>
        <authorList>
            <person name="Hayashida K."/>
            <person name="Hara Y."/>
            <person name="Abe T."/>
            <person name="Yamasaki C."/>
            <person name="Toyoda A."/>
            <person name="Kosuge T."/>
            <person name="Suzuki Y."/>
            <person name="Sato Y."/>
            <person name="Kawashima S."/>
            <person name="Katayama T."/>
            <person name="Wakaguri H."/>
            <person name="Inoue N."/>
            <person name="Homma K."/>
            <person name="Tada-Umezaki M."/>
            <person name="Yagi Y."/>
            <person name="Fujii Y."/>
            <person name="Habara T."/>
            <person name="Kanehisa M."/>
            <person name="Watanabe H."/>
            <person name="Ito K."/>
            <person name="Gojobori T."/>
            <person name="Sugawara H."/>
            <person name="Imanishi T."/>
            <person name="Weir W."/>
            <person name="Gardner M."/>
            <person name="Pain A."/>
            <person name="Shiels B."/>
            <person name="Hattori M."/>
            <person name="Nene V."/>
            <person name="Sugimoto C."/>
        </authorList>
    </citation>
    <scope>NUCLEOTIDE SEQUENCE [LARGE SCALE GENOMIC DNA]</scope>
    <source>
        <strain evidence="8 9">Shintoku</strain>
    </source>
</reference>
<proteinExistence type="inferred from homology"/>
<evidence type="ECO:0000256" key="3">
    <source>
        <dbReference type="ARBA" id="ARBA00022448"/>
    </source>
</evidence>
<organism evidence="8 9">
    <name type="scientific">Theileria orientalis strain Shintoku</name>
    <dbReference type="NCBI Taxonomy" id="869250"/>
    <lineage>
        <taxon>Eukaryota</taxon>
        <taxon>Sar</taxon>
        <taxon>Alveolata</taxon>
        <taxon>Apicomplexa</taxon>
        <taxon>Aconoidasida</taxon>
        <taxon>Piroplasmida</taxon>
        <taxon>Theileriidae</taxon>
        <taxon>Theileria</taxon>
    </lineage>
</organism>
<evidence type="ECO:0000259" key="7">
    <source>
        <dbReference type="Pfam" id="PF09066"/>
    </source>
</evidence>
<feature type="domain" description="Clathrin/coatomer adaptor adaptin-like N-terminal" evidence="6">
    <location>
        <begin position="69"/>
        <end position="587"/>
    </location>
</feature>
<comment type="subcellular location">
    <subcellularLocation>
        <location evidence="1">Endomembrane system</location>
    </subcellularLocation>
</comment>
<dbReference type="Gene3D" id="3.30.310.10">
    <property type="entry name" value="TATA-Binding Protein"/>
    <property type="match status" value="1"/>
</dbReference>
<dbReference type="Gene3D" id="1.25.10.10">
    <property type="entry name" value="Leucine-rich Repeat Variant"/>
    <property type="match status" value="1"/>
</dbReference>
<comment type="similarity">
    <text evidence="2">Belongs to the adaptor complexes large subunit family.</text>
</comment>
<dbReference type="RefSeq" id="XP_009689627.1">
    <property type="nucleotide sequence ID" value="XM_009691332.1"/>
</dbReference>
<dbReference type="GO" id="GO:0016192">
    <property type="term" value="P:vesicle-mediated transport"/>
    <property type="evidence" value="ECO:0007669"/>
    <property type="project" value="InterPro"/>
</dbReference>
<dbReference type="EMBL" id="AP011946">
    <property type="protein sequence ID" value="BAM39326.1"/>
    <property type="molecule type" value="Genomic_DNA"/>
</dbReference>
<dbReference type="Proteomes" id="UP000003786">
    <property type="component" value="Chromosome 1"/>
</dbReference>
<protein>
    <recommendedName>
        <fullName evidence="10">AP complex subunit beta</fullName>
    </recommendedName>
</protein>
<evidence type="ECO:0000259" key="6">
    <source>
        <dbReference type="Pfam" id="PF01602"/>
    </source>
</evidence>
<dbReference type="Pfam" id="PF01602">
    <property type="entry name" value="Adaptin_N"/>
    <property type="match status" value="1"/>
</dbReference>
<dbReference type="OMA" id="FLATAKC"/>
<dbReference type="eggNOG" id="KOG1061">
    <property type="taxonomic scope" value="Eukaryota"/>
</dbReference>
<dbReference type="AlphaFoldDB" id="J4C2V0"/>
<dbReference type="InterPro" id="IPR026739">
    <property type="entry name" value="AP_beta"/>
</dbReference>
<keyword evidence="5" id="KW-0472">Membrane</keyword>